<dbReference type="Proteomes" id="UP000035035">
    <property type="component" value="Unassembled WGS sequence"/>
</dbReference>
<keyword evidence="3" id="KW-1185">Reference proteome</keyword>
<evidence type="ECO:0000313" key="2">
    <source>
        <dbReference type="EMBL" id="ETA04617.1"/>
    </source>
</evidence>
<name>W9D8C3_9ACTN</name>
<comment type="caution">
    <text evidence="2">The sequence shown here is derived from an EMBL/GenBank/DDBJ whole genome shotgun (WGS) entry which is preliminary data.</text>
</comment>
<dbReference type="AlphaFoldDB" id="W9D8C3"/>
<dbReference type="EMBL" id="AYXO01000074">
    <property type="protein sequence ID" value="ETA04617.1"/>
    <property type="molecule type" value="Genomic_DNA"/>
</dbReference>
<accession>W9D8C3</accession>
<organism evidence="2 3">
    <name type="scientific">Gordonia alkanivorans CGMCC 6845</name>
    <dbReference type="NCBI Taxonomy" id="1423140"/>
    <lineage>
        <taxon>Bacteria</taxon>
        <taxon>Bacillati</taxon>
        <taxon>Actinomycetota</taxon>
        <taxon>Actinomycetes</taxon>
        <taxon>Mycobacteriales</taxon>
        <taxon>Gordoniaceae</taxon>
        <taxon>Gordonia</taxon>
    </lineage>
</organism>
<feature type="region of interest" description="Disordered" evidence="1">
    <location>
        <begin position="1"/>
        <end position="25"/>
    </location>
</feature>
<evidence type="ECO:0000256" key="1">
    <source>
        <dbReference type="SAM" id="MobiDB-lite"/>
    </source>
</evidence>
<gene>
    <name evidence="2" type="ORF">V525_23065</name>
</gene>
<evidence type="ECO:0000313" key="3">
    <source>
        <dbReference type="Proteomes" id="UP000035035"/>
    </source>
</evidence>
<reference evidence="2 3" key="1">
    <citation type="journal article" date="2014" name="Genome Announc.">
        <title>Draft Genome Sequence of Gordonia alkanivorans Strain CGMCC6845, a Halotolerant Hydrocarbon-Degrading Bacterium.</title>
        <authorList>
            <person name="Wang X."/>
            <person name="Jin D."/>
            <person name="Zhou L."/>
            <person name="Wu L."/>
            <person name="An W."/>
            <person name="Zhao L."/>
        </authorList>
    </citation>
    <scope>NUCLEOTIDE SEQUENCE [LARGE SCALE GENOMIC DNA]</scope>
    <source>
        <strain evidence="2 3">CGMCC 6845</strain>
    </source>
</reference>
<proteinExistence type="predicted"/>
<dbReference type="HOGENOM" id="CLU_045822_1_0_11"/>
<dbReference type="PATRIC" id="fig|1423140.3.peg.4572"/>
<protein>
    <submittedName>
        <fullName evidence="2">Uncharacterized protein</fullName>
    </submittedName>
</protein>
<sequence>MKALGMKDNAPTTMSVETFSPDPHHIGARIRGPKARSFTIHTESNHSLDTSATPWLSAVLPVAMQVKTPVDFDGDVDSVAIDNSHRAQEILSGWHPRHYPRTTIGFRETLTSVSPAPGVGCFFSCGVDSFYTAINQSDRITHLVFVHGYDIKPDDHDLAAQALASARAAAGELGKPLIEVRTTLRAEFSDSYRVPWGHIYHGAALAHVAQALSPHLGTVIIPSSYPSGSLKPWGSHPDLDAAWSSSGVTVEHGELDVTRFDKITRIVESPTAMTYLRVCWENRDGRYNCERCFKCLRTRMGITFAGGECATLPSPLDPQAVKRVSLNSARRQRFRETIAELDRRGVHDPELVRAMKSAIRRSYVLQRFGR</sequence>